<dbReference type="GO" id="GO:0016020">
    <property type="term" value="C:membrane"/>
    <property type="evidence" value="ECO:0007669"/>
    <property type="project" value="UniProtKB-SubCell"/>
</dbReference>
<comment type="subcellular location">
    <subcellularLocation>
        <location evidence="1">Membrane</location>
        <topology evidence="1">Multi-pass membrane protein</topology>
    </subcellularLocation>
</comment>
<comment type="caution">
    <text evidence="8">The sequence shown here is derived from an EMBL/GenBank/DDBJ whole genome shotgun (WGS) entry which is preliminary data.</text>
</comment>
<name>A0ABD3BBS3_9LAMI</name>
<evidence type="ECO:0000256" key="5">
    <source>
        <dbReference type="ARBA" id="ARBA00023136"/>
    </source>
</evidence>
<comment type="similarity">
    <text evidence="2">Belongs to the anion exchanger (TC 2.A.31.3) family.</text>
</comment>
<dbReference type="AlphaFoldDB" id="A0ABD3BBS3"/>
<evidence type="ECO:0000256" key="6">
    <source>
        <dbReference type="SAM" id="MobiDB-lite"/>
    </source>
</evidence>
<keyword evidence="3" id="KW-0812">Transmembrane</keyword>
<accession>A0ABD3BBS3</accession>
<gene>
    <name evidence="8" type="primary">BOR6_2</name>
    <name evidence="8" type="ORF">CASFOL_040481</name>
</gene>
<dbReference type="EMBL" id="JAVIJP010000100">
    <property type="protein sequence ID" value="KAL3614820.1"/>
    <property type="molecule type" value="Genomic_DNA"/>
</dbReference>
<dbReference type="InterPro" id="IPR011531">
    <property type="entry name" value="HCO3_transpt-like_TM_dom"/>
</dbReference>
<evidence type="ECO:0000259" key="7">
    <source>
        <dbReference type="Pfam" id="PF00955"/>
    </source>
</evidence>
<dbReference type="InterPro" id="IPR003020">
    <property type="entry name" value="HCO3_transpt_euk"/>
</dbReference>
<keyword evidence="9" id="KW-1185">Reference proteome</keyword>
<reference evidence="9" key="1">
    <citation type="journal article" date="2024" name="IScience">
        <title>Strigolactones Initiate the Formation of Haustorium-like Structures in Castilleja.</title>
        <authorList>
            <person name="Buerger M."/>
            <person name="Peterson D."/>
            <person name="Chory J."/>
        </authorList>
    </citation>
    <scope>NUCLEOTIDE SEQUENCE [LARGE SCALE GENOMIC DNA]</scope>
</reference>
<dbReference type="Gene3D" id="1.10.287.570">
    <property type="entry name" value="Helical hairpin bin"/>
    <property type="match status" value="1"/>
</dbReference>
<proteinExistence type="inferred from homology"/>
<dbReference type="PANTHER" id="PTHR11453:SF40">
    <property type="entry name" value="BORON TRANSPORTER 4-RELATED"/>
    <property type="match status" value="1"/>
</dbReference>
<keyword evidence="5" id="KW-0472">Membrane</keyword>
<sequence>MDAPFKGMVNDVKGRLKCYKTDWLDTCATGARILAPTAYIFFASTLPVIAFGEQLSRETGDVDGTPRRNGRLDPPHFL</sequence>
<evidence type="ECO:0000313" key="9">
    <source>
        <dbReference type="Proteomes" id="UP001632038"/>
    </source>
</evidence>
<evidence type="ECO:0000313" key="8">
    <source>
        <dbReference type="EMBL" id="KAL3614820.1"/>
    </source>
</evidence>
<dbReference type="PANTHER" id="PTHR11453">
    <property type="entry name" value="ANION EXCHANGE PROTEIN"/>
    <property type="match status" value="1"/>
</dbReference>
<evidence type="ECO:0000256" key="4">
    <source>
        <dbReference type="ARBA" id="ARBA00022989"/>
    </source>
</evidence>
<feature type="region of interest" description="Disordered" evidence="6">
    <location>
        <begin position="57"/>
        <end position="78"/>
    </location>
</feature>
<keyword evidence="4" id="KW-1133">Transmembrane helix</keyword>
<evidence type="ECO:0000256" key="3">
    <source>
        <dbReference type="ARBA" id="ARBA00022692"/>
    </source>
</evidence>
<evidence type="ECO:0000256" key="1">
    <source>
        <dbReference type="ARBA" id="ARBA00004141"/>
    </source>
</evidence>
<organism evidence="8 9">
    <name type="scientific">Castilleja foliolosa</name>
    <dbReference type="NCBI Taxonomy" id="1961234"/>
    <lineage>
        <taxon>Eukaryota</taxon>
        <taxon>Viridiplantae</taxon>
        <taxon>Streptophyta</taxon>
        <taxon>Embryophyta</taxon>
        <taxon>Tracheophyta</taxon>
        <taxon>Spermatophyta</taxon>
        <taxon>Magnoliopsida</taxon>
        <taxon>eudicotyledons</taxon>
        <taxon>Gunneridae</taxon>
        <taxon>Pentapetalae</taxon>
        <taxon>asterids</taxon>
        <taxon>lamiids</taxon>
        <taxon>Lamiales</taxon>
        <taxon>Orobanchaceae</taxon>
        <taxon>Pedicularideae</taxon>
        <taxon>Castillejinae</taxon>
        <taxon>Castilleja</taxon>
    </lineage>
</organism>
<dbReference type="Proteomes" id="UP001632038">
    <property type="component" value="Unassembled WGS sequence"/>
</dbReference>
<protein>
    <submittedName>
        <fullName evidence="8">Boron transporter 6</fullName>
    </submittedName>
</protein>
<feature type="domain" description="Bicarbonate transporter-like transmembrane" evidence="7">
    <location>
        <begin position="4"/>
        <end position="62"/>
    </location>
</feature>
<dbReference type="Pfam" id="PF00955">
    <property type="entry name" value="HCO3_cotransp"/>
    <property type="match status" value="1"/>
</dbReference>
<evidence type="ECO:0000256" key="2">
    <source>
        <dbReference type="ARBA" id="ARBA00006262"/>
    </source>
</evidence>